<dbReference type="AlphaFoldDB" id="A0A9D1IRH4"/>
<keyword evidence="1" id="KW-1133">Transmembrane helix</keyword>
<accession>A0A9D1IRH4</accession>
<name>A0A9D1IRH4_9FIRM</name>
<keyword evidence="1" id="KW-0812">Transmembrane</keyword>
<protein>
    <submittedName>
        <fullName evidence="2">Uncharacterized protein</fullName>
    </submittedName>
</protein>
<reference evidence="2" key="1">
    <citation type="submission" date="2020-10" db="EMBL/GenBank/DDBJ databases">
        <authorList>
            <person name="Gilroy R."/>
        </authorList>
    </citation>
    <scope>NUCLEOTIDE SEQUENCE</scope>
    <source>
        <strain evidence="2">CHK193-30670</strain>
    </source>
</reference>
<evidence type="ECO:0000313" key="3">
    <source>
        <dbReference type="Proteomes" id="UP000824074"/>
    </source>
</evidence>
<reference evidence="2" key="2">
    <citation type="journal article" date="2021" name="PeerJ">
        <title>Extensive microbial diversity within the chicken gut microbiome revealed by metagenomics and culture.</title>
        <authorList>
            <person name="Gilroy R."/>
            <person name="Ravi A."/>
            <person name="Getino M."/>
            <person name="Pursley I."/>
            <person name="Horton D.L."/>
            <person name="Alikhan N.F."/>
            <person name="Baker D."/>
            <person name="Gharbi K."/>
            <person name="Hall N."/>
            <person name="Watson M."/>
            <person name="Adriaenssens E.M."/>
            <person name="Foster-Nyarko E."/>
            <person name="Jarju S."/>
            <person name="Secka A."/>
            <person name="Antonio M."/>
            <person name="Oren A."/>
            <person name="Chaudhuri R.R."/>
            <person name="La Ragione R."/>
            <person name="Hildebrand F."/>
            <person name="Pallen M.J."/>
        </authorList>
    </citation>
    <scope>NUCLEOTIDE SEQUENCE</scope>
    <source>
        <strain evidence="2">CHK193-30670</strain>
    </source>
</reference>
<proteinExistence type="predicted"/>
<organism evidence="2 3">
    <name type="scientific">Candidatus Aphodocola excrementigallinarum</name>
    <dbReference type="NCBI Taxonomy" id="2840670"/>
    <lineage>
        <taxon>Bacteria</taxon>
        <taxon>Bacillati</taxon>
        <taxon>Bacillota</taxon>
        <taxon>Bacilli</taxon>
        <taxon>Candidatus Aphodocola</taxon>
    </lineage>
</organism>
<evidence type="ECO:0000256" key="1">
    <source>
        <dbReference type="SAM" id="Phobius"/>
    </source>
</evidence>
<gene>
    <name evidence="2" type="ORF">IAB68_05795</name>
</gene>
<evidence type="ECO:0000313" key="2">
    <source>
        <dbReference type="EMBL" id="HIU40792.1"/>
    </source>
</evidence>
<comment type="caution">
    <text evidence="2">The sequence shown here is derived from an EMBL/GenBank/DDBJ whole genome shotgun (WGS) entry which is preliminary data.</text>
</comment>
<sequence>MKKYKLHNQNLLTEHIMIAKGLNGKYNLNLHLVDLAVLLVSQGVRFFVDNKNNIPLLFVFLSSLGVNWYCIGTYIFDSMKVPNSKKRLSDLENILKEKNIDVSFSSATVCDDSTVLLNNECFIKYYDEDDILFYNMDNIRGPDITYDVKKCLMKKRKFKKYDKSIS</sequence>
<keyword evidence="1" id="KW-0472">Membrane</keyword>
<dbReference type="Proteomes" id="UP000824074">
    <property type="component" value="Unassembled WGS sequence"/>
</dbReference>
<dbReference type="EMBL" id="DVMT01000058">
    <property type="protein sequence ID" value="HIU40792.1"/>
    <property type="molecule type" value="Genomic_DNA"/>
</dbReference>
<feature type="transmembrane region" description="Helical" evidence="1">
    <location>
        <begin position="54"/>
        <end position="76"/>
    </location>
</feature>